<dbReference type="EMBL" id="JBHUHZ010000001">
    <property type="protein sequence ID" value="MFD2162246.1"/>
    <property type="molecule type" value="Genomic_DNA"/>
</dbReference>
<name>A0ABW4ZKD8_9SPHI</name>
<feature type="domain" description="RNA polymerase sigma-70 region 2" evidence="2">
    <location>
        <begin position="13"/>
        <end position="77"/>
    </location>
</feature>
<dbReference type="InterPro" id="IPR052704">
    <property type="entry name" value="ECF_Sigma-70_Domain"/>
</dbReference>
<dbReference type="SUPFAM" id="SSF88946">
    <property type="entry name" value="Sigma2 domain of RNA polymerase sigma factors"/>
    <property type="match status" value="1"/>
</dbReference>
<dbReference type="SUPFAM" id="SSF54427">
    <property type="entry name" value="NTF2-like"/>
    <property type="match status" value="1"/>
</dbReference>
<comment type="caution">
    <text evidence="4">The sequence shown here is derived from an EMBL/GenBank/DDBJ whole genome shotgun (WGS) entry which is preliminary data.</text>
</comment>
<reference evidence="5" key="1">
    <citation type="journal article" date="2019" name="Int. J. Syst. Evol. Microbiol.">
        <title>The Global Catalogue of Microorganisms (GCM) 10K type strain sequencing project: providing services to taxonomists for standard genome sequencing and annotation.</title>
        <authorList>
            <consortium name="The Broad Institute Genomics Platform"/>
            <consortium name="The Broad Institute Genome Sequencing Center for Infectious Disease"/>
            <person name="Wu L."/>
            <person name="Ma J."/>
        </authorList>
    </citation>
    <scope>NUCLEOTIDE SEQUENCE [LARGE SCALE GENOMIC DNA]</scope>
    <source>
        <strain evidence="5">KCTC 42217</strain>
    </source>
</reference>
<dbReference type="Pfam" id="PF08281">
    <property type="entry name" value="Sigma70_r4_2"/>
    <property type="match status" value="1"/>
</dbReference>
<dbReference type="PANTHER" id="PTHR30173:SF36">
    <property type="entry name" value="ECF RNA POLYMERASE SIGMA FACTOR SIGJ"/>
    <property type="match status" value="1"/>
</dbReference>
<dbReference type="InterPro" id="IPR013249">
    <property type="entry name" value="RNA_pol_sigma70_r4_t2"/>
</dbReference>
<evidence type="ECO:0000313" key="4">
    <source>
        <dbReference type="EMBL" id="MFD2162246.1"/>
    </source>
</evidence>
<dbReference type="CDD" id="cd06171">
    <property type="entry name" value="Sigma70_r4"/>
    <property type="match status" value="1"/>
</dbReference>
<dbReference type="InterPro" id="IPR007627">
    <property type="entry name" value="RNA_pol_sigma70_r2"/>
</dbReference>
<dbReference type="NCBIfam" id="TIGR02937">
    <property type="entry name" value="sigma70-ECF"/>
    <property type="match status" value="1"/>
</dbReference>
<proteinExistence type="predicted"/>
<dbReference type="InterPro" id="IPR014284">
    <property type="entry name" value="RNA_pol_sigma-70_dom"/>
</dbReference>
<dbReference type="Proteomes" id="UP001597387">
    <property type="component" value="Unassembled WGS sequence"/>
</dbReference>
<dbReference type="Gene3D" id="1.10.1740.10">
    <property type="match status" value="1"/>
</dbReference>
<dbReference type="InterPro" id="IPR013324">
    <property type="entry name" value="RNA_pol_sigma_r3/r4-like"/>
</dbReference>
<protein>
    <submittedName>
        <fullName evidence="4">Sigma-70 family RNA polymerase sigma factor</fullName>
    </submittedName>
</protein>
<dbReference type="InterPro" id="IPR036388">
    <property type="entry name" value="WH-like_DNA-bd_sf"/>
</dbReference>
<dbReference type="Pfam" id="PF04542">
    <property type="entry name" value="Sigma70_r2"/>
    <property type="match status" value="1"/>
</dbReference>
<dbReference type="Gene3D" id="1.10.10.10">
    <property type="entry name" value="Winged helix-like DNA-binding domain superfamily/Winged helix DNA-binding domain"/>
    <property type="match status" value="1"/>
</dbReference>
<dbReference type="SUPFAM" id="SSF88659">
    <property type="entry name" value="Sigma3 and sigma4 domains of RNA polymerase sigma factors"/>
    <property type="match status" value="1"/>
</dbReference>
<keyword evidence="5" id="KW-1185">Reference proteome</keyword>
<gene>
    <name evidence="4" type="ORF">ACFSJU_07565</name>
</gene>
<accession>A0ABW4ZKD8</accession>
<feature type="domain" description="RNA polymerase sigma factor 70 region 4 type 2" evidence="3">
    <location>
        <begin position="110"/>
        <end position="160"/>
    </location>
</feature>
<evidence type="ECO:0000259" key="3">
    <source>
        <dbReference type="Pfam" id="PF08281"/>
    </source>
</evidence>
<evidence type="ECO:0000313" key="5">
    <source>
        <dbReference type="Proteomes" id="UP001597387"/>
    </source>
</evidence>
<dbReference type="PANTHER" id="PTHR30173">
    <property type="entry name" value="SIGMA 19 FACTOR"/>
    <property type="match status" value="1"/>
</dbReference>
<evidence type="ECO:0000259" key="2">
    <source>
        <dbReference type="Pfam" id="PF04542"/>
    </source>
</evidence>
<dbReference type="InterPro" id="IPR013325">
    <property type="entry name" value="RNA_pol_sigma_r2"/>
</dbReference>
<dbReference type="InterPro" id="IPR032710">
    <property type="entry name" value="NTF2-like_dom_sf"/>
</dbReference>
<comment type="subunit">
    <text evidence="1">Interacts transiently with the RNA polymerase catalytic core formed by RpoA, RpoB, RpoC and RpoZ (2 alpha, 1 beta, 1 beta' and 1 omega subunit) to form the RNA polymerase holoenzyme that can initiate transcription.</text>
</comment>
<organism evidence="4 5">
    <name type="scientific">Paradesertivirga mongoliensis</name>
    <dbReference type="NCBI Taxonomy" id="2100740"/>
    <lineage>
        <taxon>Bacteria</taxon>
        <taxon>Pseudomonadati</taxon>
        <taxon>Bacteroidota</taxon>
        <taxon>Sphingobacteriia</taxon>
        <taxon>Sphingobacteriales</taxon>
        <taxon>Sphingobacteriaceae</taxon>
        <taxon>Paradesertivirga</taxon>
    </lineage>
</organism>
<dbReference type="RefSeq" id="WP_255903998.1">
    <property type="nucleotide sequence ID" value="NZ_JAFMZO010000003.1"/>
</dbReference>
<evidence type="ECO:0000256" key="1">
    <source>
        <dbReference type="ARBA" id="ARBA00011344"/>
    </source>
</evidence>
<sequence>MISSLHTQSLTHIEAHRPVLISYAYNILGSYQEAKDVVQDAYLQVITRDISHIENMRAYLTRTVINLSINQKNRQKKMRRSYPGEWLPEPVSTDHADETLRRKEVLSYSLMVLLEKLNARQRAVFILKEAFDYDHAEIGEIIGVTEENSRQLLRRAKRQLQDTGSQINQTFATEKLNSYLQAIQRAEIERLSELLREDIIVISDGGGKARAALNPVTGKAALSYLYGINTKFYINKPIYPGEVNHQPALFYFDEGVLTGCHVFTFENGLLKYVHIIRNPEKLIALQ</sequence>